<dbReference type="AlphaFoldDB" id="A0A0A1UBY5"/>
<evidence type="ECO:0000256" key="2">
    <source>
        <dbReference type="ARBA" id="ARBA00022741"/>
    </source>
</evidence>
<dbReference type="CDD" id="cd13999">
    <property type="entry name" value="STKc_MAP3K-like"/>
    <property type="match status" value="1"/>
</dbReference>
<feature type="compositionally biased region" description="Low complexity" evidence="5">
    <location>
        <begin position="816"/>
        <end position="848"/>
    </location>
</feature>
<evidence type="ECO:0000256" key="4">
    <source>
        <dbReference type="PROSITE-ProRule" id="PRU10141"/>
    </source>
</evidence>
<organism evidence="9 10">
    <name type="scientific">Entamoeba invadens IP1</name>
    <dbReference type="NCBI Taxonomy" id="370355"/>
    <lineage>
        <taxon>Eukaryota</taxon>
        <taxon>Amoebozoa</taxon>
        <taxon>Evosea</taxon>
        <taxon>Archamoebae</taxon>
        <taxon>Mastigamoebida</taxon>
        <taxon>Entamoebidae</taxon>
        <taxon>Entamoeba</taxon>
    </lineage>
</organism>
<proteinExistence type="predicted"/>
<feature type="signal peptide" evidence="7">
    <location>
        <begin position="1"/>
        <end position="19"/>
    </location>
</feature>
<keyword evidence="7" id="KW-0732">Signal</keyword>
<reference evidence="9 10" key="1">
    <citation type="submission" date="2012-10" db="EMBL/GenBank/DDBJ databases">
        <authorList>
            <person name="Zafar N."/>
            <person name="Inman J."/>
            <person name="Hall N."/>
            <person name="Lorenzi H."/>
            <person name="Caler E."/>
        </authorList>
    </citation>
    <scope>NUCLEOTIDE SEQUENCE [LARGE SCALE GENOMIC DNA]</scope>
    <source>
        <strain evidence="9 10">IP1</strain>
    </source>
</reference>
<gene>
    <name evidence="9" type="ORF">EIN_369950</name>
</gene>
<dbReference type="PROSITE" id="PS00107">
    <property type="entry name" value="PROTEIN_KINASE_ATP"/>
    <property type="match status" value="1"/>
</dbReference>
<evidence type="ECO:0000256" key="6">
    <source>
        <dbReference type="SAM" id="Phobius"/>
    </source>
</evidence>
<keyword evidence="6" id="KW-0812">Transmembrane</keyword>
<dbReference type="Proteomes" id="UP000014680">
    <property type="component" value="Unassembled WGS sequence"/>
</dbReference>
<dbReference type="InterPro" id="IPR008271">
    <property type="entry name" value="Ser/Thr_kinase_AS"/>
</dbReference>
<feature type="domain" description="Protein kinase" evidence="8">
    <location>
        <begin position="889"/>
        <end position="1151"/>
    </location>
</feature>
<feature type="chain" id="PRO_5001980783" evidence="7">
    <location>
        <begin position="20"/>
        <end position="1219"/>
    </location>
</feature>
<dbReference type="OrthoDB" id="28530at2759"/>
<dbReference type="InterPro" id="IPR053215">
    <property type="entry name" value="TKL_Ser/Thr_kinase"/>
</dbReference>
<evidence type="ECO:0000256" key="5">
    <source>
        <dbReference type="SAM" id="MobiDB-lite"/>
    </source>
</evidence>
<dbReference type="Gene3D" id="3.30.200.20">
    <property type="entry name" value="Phosphorylase Kinase, domain 1"/>
    <property type="match status" value="1"/>
</dbReference>
<feature type="compositionally biased region" description="Low complexity" evidence="5">
    <location>
        <begin position="1187"/>
        <end position="1203"/>
    </location>
</feature>
<keyword evidence="1" id="KW-0723">Serine/threonine-protein kinase</keyword>
<dbReference type="PROSITE" id="PS51257">
    <property type="entry name" value="PROKAR_LIPOPROTEIN"/>
    <property type="match status" value="1"/>
</dbReference>
<evidence type="ECO:0000313" key="10">
    <source>
        <dbReference type="Proteomes" id="UP000014680"/>
    </source>
</evidence>
<dbReference type="Gene3D" id="1.10.510.10">
    <property type="entry name" value="Transferase(Phosphotransferase) domain 1"/>
    <property type="match status" value="1"/>
</dbReference>
<dbReference type="KEGG" id="eiv:EIN_369950"/>
<dbReference type="InterPro" id="IPR013783">
    <property type="entry name" value="Ig-like_fold"/>
</dbReference>
<name>A0A0A1UBY5_ENTIV</name>
<dbReference type="PANTHER" id="PTHR45756">
    <property type="entry name" value="PALMITOYLTRANSFERASE"/>
    <property type="match status" value="1"/>
</dbReference>
<keyword evidence="3 4" id="KW-0067">ATP-binding</keyword>
<dbReference type="GeneID" id="14891623"/>
<dbReference type="OMA" id="EGNCKEM"/>
<dbReference type="GO" id="GO:0004674">
    <property type="term" value="F:protein serine/threonine kinase activity"/>
    <property type="evidence" value="ECO:0007669"/>
    <property type="project" value="UniProtKB-KW"/>
</dbReference>
<sequence>MIRLLHVIFFLCFVAIACAGAVNETEFNTVNVCGDGKWDGYYEQCDSTPGCTKSCLCDLGYTPDPETGLCKMSCIYGDACETGCLKPDTCEICNVDKGYAADCQGCKDGYMWFGEGNCKEMPLNTTFLSCGLFFKELWNNSAVSEKERNNFNLVIGSDQFDKEGKVSIPLLPDNIKSRLQVTRCSRLVEPTKPYTYGVWIRIQSDKKQYVSIELDKKYSREELILASTQQKKVGNSRGMVVQEECPSTIDISQSVYCVYRNGGYSKYVQSPRIVTSMEAGAIQYIFVHSKYAAEEVGSFDIFINPIVHACSSSYSDVEWNEMASSSFTTSLNLQYSILSTSVCSIDLVKGFWFKIPGADETLEFSTCNSASEYDINLDLLRVKLESYEGLNTTTTDFTMVNCDDASKAECVRTRTDGCSSTSRLARMVASLSHEYVYFLFVGINEEYSATIQLDIKTTCPQNCGSNGICSAYSGKCECLEGFVLKDSVCTKCGNGVLDENEDCDLSVPGYIDPKCDSTCNCKFGHEPKSIGGVTKCAVPTCDNKQMDEYEQCDGGFGCDHCVCVNGTKKYAKARFDCMLATCGNKKWDKGEECDGGDGCVECECQPDWFSQNQADCTRLSYSLRNFLFWGIGCIAYLLLYLLLLFLIVILYIKLTGKIKKELDDEKLVIFENTIIPFDKTNSQYIDLRQENPYFTFSSNNIDFGDTRPEINEPVTTDITLTNNWKENMHFTFHSGDFVKYEIMCKPFTGTIKPKEQVKLSITFMAKCTTILNEKVPITLRYGQLQNIMKDIKKENPNLIAHASQSSQNSESDNKSKSSGAGSNKNSHPSHPSNNPSNPSKSTPSGSGKSDSDDSKKKKKGKSKVSKFHVYLNLQVESALSTKLDYEEIHLQHPPIGGGTFGIVYRAEWRRVDVAVKVMKTDLVGLAELLPNFMQEAEMMERIRCPYIVNFIGSVVTTDTLCLVTEFCPLASLRKFMKVNAMTDLLKVRFCQDIAKGMEYLHHNDILHRDLKTDNVLVYSKNPHDPITAKVTDFGTSRSFIESSGKIELQNIGTPVYMAPEINKKDQMTLKSDVYSFAICMLEIWLGRDPYDPAKFPDSESILRFVGASKRLEIADDCLFKNIIQQSWKNKPTERPTFKEIGTALDSIQKKLNDASKSDSKKDHSGSTGTGTNTKDKSVSSSEKKNTQENTDNTNTNTNTNTQEESIEASVSSQVAGDEE</sequence>
<dbReference type="GO" id="GO:0004715">
    <property type="term" value="F:non-membrane spanning protein tyrosine kinase activity"/>
    <property type="evidence" value="ECO:0007669"/>
    <property type="project" value="UniProtKB-EC"/>
</dbReference>
<dbReference type="InterPro" id="IPR001245">
    <property type="entry name" value="Ser-Thr/Tyr_kinase_cat_dom"/>
</dbReference>
<dbReference type="PROSITE" id="PS50011">
    <property type="entry name" value="PROTEIN_KINASE_DOM"/>
    <property type="match status" value="1"/>
</dbReference>
<protein>
    <submittedName>
        <fullName evidence="9">Serine-threonine protein kinase, putative</fullName>
        <ecNumber evidence="9">2.7.10.2</ecNumber>
    </submittedName>
</protein>
<evidence type="ECO:0000256" key="3">
    <source>
        <dbReference type="ARBA" id="ARBA00022840"/>
    </source>
</evidence>
<keyword evidence="10" id="KW-1185">Reference proteome</keyword>
<feature type="compositionally biased region" description="Basic and acidic residues" evidence="5">
    <location>
        <begin position="1173"/>
        <end position="1186"/>
    </location>
</feature>
<keyword evidence="9" id="KW-0418">Kinase</keyword>
<dbReference type="Gene3D" id="2.60.40.10">
    <property type="entry name" value="Immunoglobulins"/>
    <property type="match status" value="1"/>
</dbReference>
<dbReference type="InterPro" id="IPR011009">
    <property type="entry name" value="Kinase-like_dom_sf"/>
</dbReference>
<feature type="compositionally biased region" description="Polar residues" evidence="5">
    <location>
        <begin position="1208"/>
        <end position="1219"/>
    </location>
</feature>
<evidence type="ECO:0000313" key="9">
    <source>
        <dbReference type="EMBL" id="ELP92663.1"/>
    </source>
</evidence>
<dbReference type="RefSeq" id="XP_004259434.1">
    <property type="nucleotide sequence ID" value="XM_004259386.1"/>
</dbReference>
<feature type="transmembrane region" description="Helical" evidence="6">
    <location>
        <begin position="626"/>
        <end position="652"/>
    </location>
</feature>
<dbReference type="EC" id="2.7.10.2" evidence="9"/>
<dbReference type="InterPro" id="IPR017441">
    <property type="entry name" value="Protein_kinase_ATP_BS"/>
</dbReference>
<dbReference type="InterPro" id="IPR000719">
    <property type="entry name" value="Prot_kinase_dom"/>
</dbReference>
<evidence type="ECO:0000259" key="8">
    <source>
        <dbReference type="PROSITE" id="PS50011"/>
    </source>
</evidence>
<feature type="region of interest" description="Disordered" evidence="5">
    <location>
        <begin position="801"/>
        <end position="861"/>
    </location>
</feature>
<dbReference type="EMBL" id="KB206332">
    <property type="protein sequence ID" value="ELP92663.1"/>
    <property type="molecule type" value="Genomic_DNA"/>
</dbReference>
<keyword evidence="9" id="KW-0808">Transferase</keyword>
<feature type="binding site" evidence="4">
    <location>
        <position position="916"/>
    </location>
    <ligand>
        <name>ATP</name>
        <dbReference type="ChEBI" id="CHEBI:30616"/>
    </ligand>
</feature>
<accession>A0A0A1UBY5</accession>
<feature type="compositionally biased region" description="Basic and acidic residues" evidence="5">
    <location>
        <begin position="1151"/>
        <end position="1164"/>
    </location>
</feature>
<dbReference type="GO" id="GO:0005524">
    <property type="term" value="F:ATP binding"/>
    <property type="evidence" value="ECO:0007669"/>
    <property type="project" value="UniProtKB-UniRule"/>
</dbReference>
<keyword evidence="2 4" id="KW-0547">Nucleotide-binding</keyword>
<keyword evidence="6" id="KW-0472">Membrane</keyword>
<dbReference type="PANTHER" id="PTHR45756:SF1">
    <property type="entry name" value="PROTEIN KINASE DOMAIN CONTAINING PROTEIN"/>
    <property type="match status" value="1"/>
</dbReference>
<keyword evidence="6" id="KW-1133">Transmembrane helix</keyword>
<evidence type="ECO:0000256" key="7">
    <source>
        <dbReference type="SAM" id="SignalP"/>
    </source>
</evidence>
<dbReference type="VEuPathDB" id="AmoebaDB:EIN_369950"/>
<dbReference type="SUPFAM" id="SSF56112">
    <property type="entry name" value="Protein kinase-like (PK-like)"/>
    <property type="match status" value="1"/>
</dbReference>
<dbReference type="Pfam" id="PF07714">
    <property type="entry name" value="PK_Tyr_Ser-Thr"/>
    <property type="match status" value="1"/>
</dbReference>
<dbReference type="SMART" id="SM00220">
    <property type="entry name" value="S_TKc"/>
    <property type="match status" value="1"/>
</dbReference>
<feature type="region of interest" description="Disordered" evidence="5">
    <location>
        <begin position="1151"/>
        <end position="1219"/>
    </location>
</feature>
<evidence type="ECO:0000256" key="1">
    <source>
        <dbReference type="ARBA" id="ARBA00022527"/>
    </source>
</evidence>
<dbReference type="PROSITE" id="PS00108">
    <property type="entry name" value="PROTEIN_KINASE_ST"/>
    <property type="match status" value="1"/>
</dbReference>